<sequence>MSVAPTALVAPRAAVPVVVAPLPGDPTCVAFAGSADGFRHAGTRSVAVDLAPRP</sequence>
<dbReference type="EMBL" id="CP048049">
    <property type="protein sequence ID" value="QIS44619.1"/>
    <property type="molecule type" value="Genomic_DNA"/>
</dbReference>
<gene>
    <name evidence="1" type="ORF">GW570_05720</name>
</gene>
<dbReference type="RefSeq" id="WP_157883512.1">
    <property type="nucleotide sequence ID" value="NZ_CP012573.1"/>
</dbReference>
<organism evidence="1 2">
    <name type="scientific">Clavibacter capsici</name>
    <dbReference type="NCBI Taxonomy" id="1874630"/>
    <lineage>
        <taxon>Bacteria</taxon>
        <taxon>Bacillati</taxon>
        <taxon>Actinomycetota</taxon>
        <taxon>Actinomycetes</taxon>
        <taxon>Micrococcales</taxon>
        <taxon>Microbacteriaceae</taxon>
        <taxon>Clavibacter</taxon>
    </lineage>
</organism>
<proteinExistence type="predicted"/>
<keyword evidence="2" id="KW-1185">Reference proteome</keyword>
<protein>
    <submittedName>
        <fullName evidence="1">Uncharacterized protein</fullName>
    </submittedName>
</protein>
<dbReference type="AlphaFoldDB" id="A0AAE6XQ12"/>
<reference evidence="1 2" key="1">
    <citation type="journal article" date="2020" name="Mol. Plant Pathol.">
        <title>Plasmid composition and the chpG gene determine the virulence level of Clavibacter capsici natural isolates in pepper.</title>
        <authorList>
            <person name="Hwang I.S."/>
            <person name="Lee H.M."/>
            <person name="Oh E.J."/>
            <person name="Lee S."/>
            <person name="Heu S."/>
            <person name="Oh C.S."/>
        </authorList>
    </citation>
    <scope>NUCLEOTIDE SEQUENCE [LARGE SCALE GENOMIC DNA]</scope>
    <source>
        <strain evidence="1 2">1101</strain>
    </source>
</reference>
<evidence type="ECO:0000313" key="1">
    <source>
        <dbReference type="EMBL" id="QIS44619.1"/>
    </source>
</evidence>
<dbReference type="Proteomes" id="UP000503164">
    <property type="component" value="Chromosome"/>
</dbReference>
<accession>A0AAE6XQ12</accession>
<name>A0AAE6XQ12_9MICO</name>
<evidence type="ECO:0000313" key="2">
    <source>
        <dbReference type="Proteomes" id="UP000503164"/>
    </source>
</evidence>